<evidence type="ECO:0000313" key="1">
    <source>
        <dbReference type="EMBL" id="JAD36778.1"/>
    </source>
</evidence>
<dbReference type="AlphaFoldDB" id="A0A0A8ZGH9"/>
<proteinExistence type="predicted"/>
<accession>A0A0A8ZGH9</accession>
<name>A0A0A8ZGH9_ARUDO</name>
<organism evidence="1">
    <name type="scientific">Arundo donax</name>
    <name type="common">Giant reed</name>
    <name type="synonym">Donax arundinaceus</name>
    <dbReference type="NCBI Taxonomy" id="35708"/>
    <lineage>
        <taxon>Eukaryota</taxon>
        <taxon>Viridiplantae</taxon>
        <taxon>Streptophyta</taxon>
        <taxon>Embryophyta</taxon>
        <taxon>Tracheophyta</taxon>
        <taxon>Spermatophyta</taxon>
        <taxon>Magnoliopsida</taxon>
        <taxon>Liliopsida</taxon>
        <taxon>Poales</taxon>
        <taxon>Poaceae</taxon>
        <taxon>PACMAD clade</taxon>
        <taxon>Arundinoideae</taxon>
        <taxon>Arundineae</taxon>
        <taxon>Arundo</taxon>
    </lineage>
</organism>
<sequence length="81" mass="9560">MPITEFDRTEKGDALYSEVFDRKTVEEFPTVQVVFILFQKEFVQAKTQKKAERNYNKLLLSIYDYATEALLYFAQVLVQPD</sequence>
<reference evidence="1" key="2">
    <citation type="journal article" date="2015" name="Data Brief">
        <title>Shoot transcriptome of the giant reed, Arundo donax.</title>
        <authorList>
            <person name="Barrero R.A."/>
            <person name="Guerrero F.D."/>
            <person name="Moolhuijzen P."/>
            <person name="Goolsby J.A."/>
            <person name="Tidwell J."/>
            <person name="Bellgard S.E."/>
            <person name="Bellgard M.I."/>
        </authorList>
    </citation>
    <scope>NUCLEOTIDE SEQUENCE</scope>
    <source>
        <tissue evidence="1">Shoot tissue taken approximately 20 cm above the soil surface</tissue>
    </source>
</reference>
<protein>
    <submittedName>
        <fullName evidence="1">Uncharacterized protein</fullName>
    </submittedName>
</protein>
<reference evidence="1" key="1">
    <citation type="submission" date="2014-09" db="EMBL/GenBank/DDBJ databases">
        <authorList>
            <person name="Magalhaes I.L.F."/>
            <person name="Oliveira U."/>
            <person name="Santos F.R."/>
            <person name="Vidigal T.H.D.A."/>
            <person name="Brescovit A.D."/>
            <person name="Santos A.J."/>
        </authorList>
    </citation>
    <scope>NUCLEOTIDE SEQUENCE</scope>
    <source>
        <tissue evidence="1">Shoot tissue taken approximately 20 cm above the soil surface</tissue>
    </source>
</reference>
<dbReference type="EMBL" id="GBRH01261117">
    <property type="protein sequence ID" value="JAD36778.1"/>
    <property type="molecule type" value="Transcribed_RNA"/>
</dbReference>